<evidence type="ECO:0000313" key="2">
    <source>
        <dbReference type="EMBL" id="KAJ8404259.1"/>
    </source>
</evidence>
<dbReference type="Proteomes" id="UP001221898">
    <property type="component" value="Unassembled WGS sequence"/>
</dbReference>
<evidence type="ECO:0000313" key="3">
    <source>
        <dbReference type="Proteomes" id="UP001221898"/>
    </source>
</evidence>
<protein>
    <recommendedName>
        <fullName evidence="4">Secreted protein</fullName>
    </recommendedName>
</protein>
<dbReference type="AlphaFoldDB" id="A0AAD7SKI2"/>
<gene>
    <name evidence="2" type="ORF">AAFF_G00340320</name>
</gene>
<feature type="signal peptide" evidence="1">
    <location>
        <begin position="1"/>
        <end position="16"/>
    </location>
</feature>
<keyword evidence="1" id="KW-0732">Signal</keyword>
<dbReference type="EMBL" id="JAINUG010000054">
    <property type="protein sequence ID" value="KAJ8404259.1"/>
    <property type="molecule type" value="Genomic_DNA"/>
</dbReference>
<comment type="caution">
    <text evidence="2">The sequence shown here is derived from an EMBL/GenBank/DDBJ whole genome shotgun (WGS) entry which is preliminary data.</text>
</comment>
<evidence type="ECO:0008006" key="4">
    <source>
        <dbReference type="Google" id="ProtNLM"/>
    </source>
</evidence>
<proteinExistence type="predicted"/>
<reference evidence="2" key="1">
    <citation type="journal article" date="2023" name="Science">
        <title>Genome structures resolve the early diversification of teleost fishes.</title>
        <authorList>
            <person name="Parey E."/>
            <person name="Louis A."/>
            <person name="Montfort J."/>
            <person name="Bouchez O."/>
            <person name="Roques C."/>
            <person name="Iampietro C."/>
            <person name="Lluch J."/>
            <person name="Castinel A."/>
            <person name="Donnadieu C."/>
            <person name="Desvignes T."/>
            <person name="Floi Bucao C."/>
            <person name="Jouanno E."/>
            <person name="Wen M."/>
            <person name="Mejri S."/>
            <person name="Dirks R."/>
            <person name="Jansen H."/>
            <person name="Henkel C."/>
            <person name="Chen W.J."/>
            <person name="Zahm M."/>
            <person name="Cabau C."/>
            <person name="Klopp C."/>
            <person name="Thompson A.W."/>
            <person name="Robinson-Rechavi M."/>
            <person name="Braasch I."/>
            <person name="Lecointre G."/>
            <person name="Bobe J."/>
            <person name="Postlethwait J.H."/>
            <person name="Berthelot C."/>
            <person name="Roest Crollius H."/>
            <person name="Guiguen Y."/>
        </authorList>
    </citation>
    <scope>NUCLEOTIDE SEQUENCE</scope>
    <source>
        <strain evidence="2">NC1722</strain>
    </source>
</reference>
<name>A0AAD7SKI2_9TELE</name>
<keyword evidence="3" id="KW-1185">Reference proteome</keyword>
<accession>A0AAD7SKI2</accession>
<sequence length="72" mass="8011">MTFPFLLLQMPPQVVCTCRGWRADVRVCAESLVKHYLVKPCCSTWSSSTLNGLVEQQKAGFRAQDACHGPRG</sequence>
<organism evidence="2 3">
    <name type="scientific">Aldrovandia affinis</name>
    <dbReference type="NCBI Taxonomy" id="143900"/>
    <lineage>
        <taxon>Eukaryota</taxon>
        <taxon>Metazoa</taxon>
        <taxon>Chordata</taxon>
        <taxon>Craniata</taxon>
        <taxon>Vertebrata</taxon>
        <taxon>Euteleostomi</taxon>
        <taxon>Actinopterygii</taxon>
        <taxon>Neopterygii</taxon>
        <taxon>Teleostei</taxon>
        <taxon>Notacanthiformes</taxon>
        <taxon>Halosauridae</taxon>
        <taxon>Aldrovandia</taxon>
    </lineage>
</organism>
<evidence type="ECO:0000256" key="1">
    <source>
        <dbReference type="SAM" id="SignalP"/>
    </source>
</evidence>
<feature type="chain" id="PRO_5042113516" description="Secreted protein" evidence="1">
    <location>
        <begin position="17"/>
        <end position="72"/>
    </location>
</feature>